<keyword evidence="4" id="KW-1185">Reference proteome</keyword>
<dbReference type="GO" id="GO:0003964">
    <property type="term" value="F:RNA-directed DNA polymerase activity"/>
    <property type="evidence" value="ECO:0007669"/>
    <property type="project" value="UniProtKB-KW"/>
</dbReference>
<gene>
    <name evidence="3" type="ORF">Tco_0748692</name>
</gene>
<keyword evidence="3" id="KW-0808">Transferase</keyword>
<feature type="compositionally biased region" description="Polar residues" evidence="1">
    <location>
        <begin position="82"/>
        <end position="91"/>
    </location>
</feature>
<sequence length="587" mass="66348">MDGCTKGPQLEEDENLNTEAPKTGRTPPGGTSAPAGQVQGGPSPAFVKENIDVLRTMIKELDNQGQEKVTPRKLFNEESGYDTVSDSSSEDLSMPYRRPKPMPFTSKITRFRYHRRAKLPPNVRVYEGNKDPEDHLSIFSAAAEQEEWPMPVWCKMFCQTLSGSARNWFDSLDPKSVDGFEELSNKFLEEFSQQKKCDKDPREIHGIKRKPNKGLQAFMDRFKAESAHIKGVPSVLRISAFMHRHGHPELAKKLNDKIPKTVDEMWERVRAFIKGETAADTTEVIRSPRREGFTPLTKTPKEILAMDNVNFSSSPPMVGTLEKQNMNTFYDYHQDRGHNTNDCYHLKKQIKEAVASRRLAHLVKDIRQGGQKGKGSAKGKEKVINMLSDEIEDKRISNTTGGVFRRKFAVVKSPSPYNALRGRTGMTSLGAVASTIHSMIKFPTLNGIATVATTRETLRECKQIEEAQALSRRACVTDPTPMQTISEVANPRVLLASVETRFQRPGKELMQIDDMEERRQLDKRKKPPSLTPADMTGIPRAITEHSLDTYPHIKPKVQKKRSLSPDRRKVVTDEVNEWLKAGIIRRV</sequence>
<accession>A0ABQ4YXH4</accession>
<feature type="compositionally biased region" description="Basic residues" evidence="1">
    <location>
        <begin position="553"/>
        <end position="562"/>
    </location>
</feature>
<dbReference type="InterPro" id="IPR005162">
    <property type="entry name" value="Retrotrans_gag_dom"/>
</dbReference>
<feature type="region of interest" description="Disordered" evidence="1">
    <location>
        <begin position="61"/>
        <end position="101"/>
    </location>
</feature>
<feature type="region of interest" description="Disordered" evidence="1">
    <location>
        <begin position="1"/>
        <end position="45"/>
    </location>
</feature>
<evidence type="ECO:0000259" key="2">
    <source>
        <dbReference type="Pfam" id="PF03732"/>
    </source>
</evidence>
<dbReference type="Gene3D" id="3.10.10.10">
    <property type="entry name" value="HIV Type 1 Reverse Transcriptase, subunit A, domain 1"/>
    <property type="match status" value="1"/>
</dbReference>
<keyword evidence="3" id="KW-0695">RNA-directed DNA polymerase</keyword>
<keyword evidence="3" id="KW-0548">Nucleotidyltransferase</keyword>
<name>A0ABQ4YXH4_9ASTR</name>
<feature type="region of interest" description="Disordered" evidence="1">
    <location>
        <begin position="517"/>
        <end position="569"/>
    </location>
</feature>
<protein>
    <submittedName>
        <fullName evidence="3">Reverse transcriptase domain-containing protein</fullName>
    </submittedName>
</protein>
<evidence type="ECO:0000313" key="4">
    <source>
        <dbReference type="Proteomes" id="UP001151760"/>
    </source>
</evidence>
<feature type="domain" description="Retrotransposon gag" evidence="2">
    <location>
        <begin position="155"/>
        <end position="234"/>
    </location>
</feature>
<reference evidence="3" key="2">
    <citation type="submission" date="2022-01" db="EMBL/GenBank/DDBJ databases">
        <authorList>
            <person name="Yamashiro T."/>
            <person name="Shiraishi A."/>
            <person name="Satake H."/>
            <person name="Nakayama K."/>
        </authorList>
    </citation>
    <scope>NUCLEOTIDE SEQUENCE</scope>
</reference>
<dbReference type="InterPro" id="IPR043502">
    <property type="entry name" value="DNA/RNA_pol_sf"/>
</dbReference>
<evidence type="ECO:0000256" key="1">
    <source>
        <dbReference type="SAM" id="MobiDB-lite"/>
    </source>
</evidence>
<dbReference type="Pfam" id="PF03732">
    <property type="entry name" value="Retrotrans_gag"/>
    <property type="match status" value="1"/>
</dbReference>
<dbReference type="Proteomes" id="UP001151760">
    <property type="component" value="Unassembled WGS sequence"/>
</dbReference>
<evidence type="ECO:0000313" key="3">
    <source>
        <dbReference type="EMBL" id="GJS82151.1"/>
    </source>
</evidence>
<dbReference type="SUPFAM" id="SSF56672">
    <property type="entry name" value="DNA/RNA polymerases"/>
    <property type="match status" value="1"/>
</dbReference>
<reference evidence="3" key="1">
    <citation type="journal article" date="2022" name="Int. J. Mol. Sci.">
        <title>Draft Genome of Tanacetum Coccineum: Genomic Comparison of Closely Related Tanacetum-Family Plants.</title>
        <authorList>
            <person name="Yamashiro T."/>
            <person name="Shiraishi A."/>
            <person name="Nakayama K."/>
            <person name="Satake H."/>
        </authorList>
    </citation>
    <scope>NUCLEOTIDE SEQUENCE</scope>
</reference>
<dbReference type="PANTHER" id="PTHR33223">
    <property type="entry name" value="CCHC-TYPE DOMAIN-CONTAINING PROTEIN"/>
    <property type="match status" value="1"/>
</dbReference>
<comment type="caution">
    <text evidence="3">The sequence shown here is derived from an EMBL/GenBank/DDBJ whole genome shotgun (WGS) entry which is preliminary data.</text>
</comment>
<organism evidence="3 4">
    <name type="scientific">Tanacetum coccineum</name>
    <dbReference type="NCBI Taxonomy" id="301880"/>
    <lineage>
        <taxon>Eukaryota</taxon>
        <taxon>Viridiplantae</taxon>
        <taxon>Streptophyta</taxon>
        <taxon>Embryophyta</taxon>
        <taxon>Tracheophyta</taxon>
        <taxon>Spermatophyta</taxon>
        <taxon>Magnoliopsida</taxon>
        <taxon>eudicotyledons</taxon>
        <taxon>Gunneridae</taxon>
        <taxon>Pentapetalae</taxon>
        <taxon>asterids</taxon>
        <taxon>campanulids</taxon>
        <taxon>Asterales</taxon>
        <taxon>Asteraceae</taxon>
        <taxon>Asteroideae</taxon>
        <taxon>Anthemideae</taxon>
        <taxon>Anthemidinae</taxon>
        <taxon>Tanacetum</taxon>
    </lineage>
</organism>
<dbReference type="EMBL" id="BQNB010010802">
    <property type="protein sequence ID" value="GJS82151.1"/>
    <property type="molecule type" value="Genomic_DNA"/>
</dbReference>
<dbReference type="PANTHER" id="PTHR33223:SF11">
    <property type="entry name" value="ELEMENT PROTEIN, PUTATIVE-RELATED"/>
    <property type="match status" value="1"/>
</dbReference>
<proteinExistence type="predicted"/>